<reference evidence="3" key="1">
    <citation type="submission" date="2020-11" db="EMBL/GenBank/DDBJ databases">
        <title>Adaptations for nitrogen fixation in a non-lichenized fungal sporocarp promotes dispersal by wood-feeding termites.</title>
        <authorList>
            <consortium name="DOE Joint Genome Institute"/>
            <person name="Koch R.A."/>
            <person name="Yoon G."/>
            <person name="Arayal U."/>
            <person name="Lail K."/>
            <person name="Amirebrahimi M."/>
            <person name="Labutti K."/>
            <person name="Lipzen A."/>
            <person name="Riley R."/>
            <person name="Barry K."/>
            <person name="Henrissat B."/>
            <person name="Grigoriev I.V."/>
            <person name="Herr J.R."/>
            <person name="Aime M.C."/>
        </authorList>
    </citation>
    <scope>NUCLEOTIDE SEQUENCE</scope>
    <source>
        <strain evidence="3">MCA 3950</strain>
    </source>
</reference>
<evidence type="ECO:0000256" key="2">
    <source>
        <dbReference type="SAM" id="Coils"/>
    </source>
</evidence>
<organism evidence="3 4">
    <name type="scientific">Guyanagaster necrorhizus</name>
    <dbReference type="NCBI Taxonomy" id="856835"/>
    <lineage>
        <taxon>Eukaryota</taxon>
        <taxon>Fungi</taxon>
        <taxon>Dikarya</taxon>
        <taxon>Basidiomycota</taxon>
        <taxon>Agaricomycotina</taxon>
        <taxon>Agaricomycetes</taxon>
        <taxon>Agaricomycetidae</taxon>
        <taxon>Agaricales</taxon>
        <taxon>Marasmiineae</taxon>
        <taxon>Physalacriaceae</taxon>
        <taxon>Guyanagaster</taxon>
    </lineage>
</organism>
<feature type="coiled-coil region" evidence="2">
    <location>
        <begin position="129"/>
        <end position="166"/>
    </location>
</feature>
<dbReference type="AlphaFoldDB" id="A0A9P7VPK7"/>
<dbReference type="OrthoDB" id="10254973at2759"/>
<dbReference type="Proteomes" id="UP000812287">
    <property type="component" value="Unassembled WGS sequence"/>
</dbReference>
<dbReference type="RefSeq" id="XP_043037853.1">
    <property type="nucleotide sequence ID" value="XM_043180172.1"/>
</dbReference>
<name>A0A9P7VPK7_9AGAR</name>
<keyword evidence="4" id="KW-1185">Reference proteome</keyword>
<evidence type="ECO:0000313" key="4">
    <source>
        <dbReference type="Proteomes" id="UP000812287"/>
    </source>
</evidence>
<dbReference type="GO" id="GO:0005634">
    <property type="term" value="C:nucleus"/>
    <property type="evidence" value="ECO:0007669"/>
    <property type="project" value="TreeGrafter"/>
</dbReference>
<dbReference type="PANTHER" id="PTHR45916">
    <property type="entry name" value="STRUCTURAL MAINTENANCE OF CHROMOSOMES PROTEIN 5"/>
    <property type="match status" value="1"/>
</dbReference>
<dbReference type="EMBL" id="MU250540">
    <property type="protein sequence ID" value="KAG7444353.1"/>
    <property type="molecule type" value="Genomic_DNA"/>
</dbReference>
<protein>
    <submittedName>
        <fullName evidence="3">Uncharacterized protein</fullName>
    </submittedName>
</protein>
<proteinExistence type="predicted"/>
<dbReference type="GO" id="GO:0000724">
    <property type="term" value="P:double-strand break repair via homologous recombination"/>
    <property type="evidence" value="ECO:0007669"/>
    <property type="project" value="TreeGrafter"/>
</dbReference>
<dbReference type="GeneID" id="66102468"/>
<gene>
    <name evidence="3" type="ORF">BT62DRAFT_237932</name>
</gene>
<dbReference type="GO" id="GO:0030915">
    <property type="term" value="C:Smc5-Smc6 complex"/>
    <property type="evidence" value="ECO:0007669"/>
    <property type="project" value="TreeGrafter"/>
</dbReference>
<accession>A0A9P7VPK7</accession>
<comment type="caution">
    <text evidence="3">The sequence shown here is derived from an EMBL/GenBank/DDBJ whole genome shotgun (WGS) entry which is preliminary data.</text>
</comment>
<dbReference type="PANTHER" id="PTHR45916:SF1">
    <property type="entry name" value="STRUCTURAL MAINTENANCE OF CHROMOSOMES PROTEIN 5"/>
    <property type="match status" value="1"/>
</dbReference>
<evidence type="ECO:0000313" key="3">
    <source>
        <dbReference type="EMBL" id="KAG7444353.1"/>
    </source>
</evidence>
<evidence type="ECO:0000256" key="1">
    <source>
        <dbReference type="ARBA" id="ARBA00023054"/>
    </source>
</evidence>
<keyword evidence="1 2" id="KW-0175">Coiled coil</keyword>
<dbReference type="GO" id="GO:0003697">
    <property type="term" value="F:single-stranded DNA binding"/>
    <property type="evidence" value="ECO:0007669"/>
    <property type="project" value="TreeGrafter"/>
</dbReference>
<sequence>MGLEFLQVGANHATLRELCNRKDERYNIALAEFNKADEAFKEIKAESKQLLLESRAAIDSCEPHINKLYEDIQNARFQYEKDLKDTEEAGKTPPLDENIDLRSTEELEAEFDAQKAQLGIMLNTNPGVIEEYEKRKRDIEALERTVQQKQSNAQRVEQKIKKARDHWEPALEELVGKIGEKFSAAFDRMYWLRRRNTCRSA</sequence>